<sequence length="27" mass="3011">MMCGKQRAMTHKALEIELGLVATRGQH</sequence>
<name>A0A0E9W8I8_ANGAN</name>
<reference evidence="1" key="1">
    <citation type="submission" date="2014-11" db="EMBL/GenBank/DDBJ databases">
        <authorList>
            <person name="Amaro Gonzalez C."/>
        </authorList>
    </citation>
    <scope>NUCLEOTIDE SEQUENCE</scope>
</reference>
<accession>A0A0E9W8I8</accession>
<evidence type="ECO:0000313" key="1">
    <source>
        <dbReference type="EMBL" id="JAH86626.1"/>
    </source>
</evidence>
<reference evidence="1" key="2">
    <citation type="journal article" date="2015" name="Fish Shellfish Immunol.">
        <title>Early steps in the European eel (Anguilla anguilla)-Vibrio vulnificus interaction in the gills: Role of the RtxA13 toxin.</title>
        <authorList>
            <person name="Callol A."/>
            <person name="Pajuelo D."/>
            <person name="Ebbesson L."/>
            <person name="Teles M."/>
            <person name="MacKenzie S."/>
            <person name="Amaro C."/>
        </authorList>
    </citation>
    <scope>NUCLEOTIDE SEQUENCE</scope>
</reference>
<organism evidence="1">
    <name type="scientific">Anguilla anguilla</name>
    <name type="common">European freshwater eel</name>
    <name type="synonym">Muraena anguilla</name>
    <dbReference type="NCBI Taxonomy" id="7936"/>
    <lineage>
        <taxon>Eukaryota</taxon>
        <taxon>Metazoa</taxon>
        <taxon>Chordata</taxon>
        <taxon>Craniata</taxon>
        <taxon>Vertebrata</taxon>
        <taxon>Euteleostomi</taxon>
        <taxon>Actinopterygii</taxon>
        <taxon>Neopterygii</taxon>
        <taxon>Teleostei</taxon>
        <taxon>Anguilliformes</taxon>
        <taxon>Anguillidae</taxon>
        <taxon>Anguilla</taxon>
    </lineage>
</organism>
<protein>
    <submittedName>
        <fullName evidence="1">Uncharacterized protein</fullName>
    </submittedName>
</protein>
<dbReference type="EMBL" id="GBXM01021951">
    <property type="protein sequence ID" value="JAH86626.1"/>
    <property type="molecule type" value="Transcribed_RNA"/>
</dbReference>
<proteinExistence type="predicted"/>
<dbReference type="AlphaFoldDB" id="A0A0E9W8I8"/>